<gene>
    <name evidence="7" type="ORF">AYO20_00909</name>
</gene>
<comment type="caution">
    <text evidence="7">The sequence shown here is derived from an EMBL/GenBank/DDBJ whole genome shotgun (WGS) entry which is preliminary data.</text>
</comment>
<feature type="transmembrane region" description="Helical" evidence="6">
    <location>
        <begin position="80"/>
        <end position="101"/>
    </location>
</feature>
<keyword evidence="4 6" id="KW-1133">Transmembrane helix</keyword>
<name>A0A178DDZ1_9EURO</name>
<accession>A0A178DDZ1</accession>
<dbReference type="RefSeq" id="XP_022505008.1">
    <property type="nucleotide sequence ID" value="XM_022639217.1"/>
</dbReference>
<dbReference type="Pfam" id="PF02133">
    <property type="entry name" value="Transp_cyt_pur"/>
    <property type="match status" value="1"/>
</dbReference>
<evidence type="ECO:0000256" key="2">
    <source>
        <dbReference type="ARBA" id="ARBA00008974"/>
    </source>
</evidence>
<protein>
    <recommendedName>
        <fullName evidence="9">Uracil permease</fullName>
    </recommendedName>
</protein>
<dbReference type="GeneID" id="34584335"/>
<dbReference type="InterPro" id="IPR045225">
    <property type="entry name" value="Uracil/uridine/allantoin_perm"/>
</dbReference>
<evidence type="ECO:0000256" key="1">
    <source>
        <dbReference type="ARBA" id="ARBA00004141"/>
    </source>
</evidence>
<evidence type="ECO:0000313" key="7">
    <source>
        <dbReference type="EMBL" id="OAL39996.1"/>
    </source>
</evidence>
<dbReference type="InterPro" id="IPR001248">
    <property type="entry name" value="Pur-cyt_permease"/>
</dbReference>
<dbReference type="PANTHER" id="PTHR30618">
    <property type="entry name" value="NCS1 FAMILY PURINE/PYRIMIDINE TRANSPORTER"/>
    <property type="match status" value="1"/>
</dbReference>
<dbReference type="PANTHER" id="PTHR30618:SF2">
    <property type="entry name" value="ALLANTOIN PERMEASE-RELATED"/>
    <property type="match status" value="1"/>
</dbReference>
<dbReference type="Gene3D" id="1.10.4160.10">
    <property type="entry name" value="Hydantoin permease"/>
    <property type="match status" value="1"/>
</dbReference>
<comment type="similarity">
    <text evidence="2">Belongs to the purine-cytosine permease (2.A.39) family.</text>
</comment>
<evidence type="ECO:0008006" key="9">
    <source>
        <dbReference type="Google" id="ProtNLM"/>
    </source>
</evidence>
<evidence type="ECO:0000313" key="8">
    <source>
        <dbReference type="Proteomes" id="UP000185904"/>
    </source>
</evidence>
<sequence length="150" mass="17161">MTLRERTAQLAEKCQIKHEYYDNNAEGAQRSKYLWSPDLAPVEPARRTWGWYNFMNLWISASFNVNTWQLAGSYVAAGLAWWQGWLCIWAGYILTGIFVSLGGRMGAMYHISFPVAIRSSFGIYGSIWPVLNRIVLAIIWYSVQGWIGGQ</sequence>
<proteinExistence type="inferred from homology"/>
<comment type="subcellular location">
    <subcellularLocation>
        <location evidence="1">Membrane</location>
        <topology evidence="1">Multi-pass membrane protein</topology>
    </subcellularLocation>
</comment>
<evidence type="ECO:0000256" key="6">
    <source>
        <dbReference type="SAM" id="Phobius"/>
    </source>
</evidence>
<dbReference type="AlphaFoldDB" id="A0A178DDZ1"/>
<dbReference type="EMBL" id="LVCJ01000003">
    <property type="protein sequence ID" value="OAL39996.1"/>
    <property type="molecule type" value="Genomic_DNA"/>
</dbReference>
<keyword evidence="3 6" id="KW-0812">Transmembrane</keyword>
<feature type="transmembrane region" description="Helical" evidence="6">
    <location>
        <begin position="121"/>
        <end position="143"/>
    </location>
</feature>
<dbReference type="Proteomes" id="UP000185904">
    <property type="component" value="Unassembled WGS sequence"/>
</dbReference>
<evidence type="ECO:0000256" key="4">
    <source>
        <dbReference type="ARBA" id="ARBA00022989"/>
    </source>
</evidence>
<dbReference type="GO" id="GO:0005886">
    <property type="term" value="C:plasma membrane"/>
    <property type="evidence" value="ECO:0007669"/>
    <property type="project" value="TreeGrafter"/>
</dbReference>
<dbReference type="OrthoDB" id="2018619at2759"/>
<organism evidence="7 8">
    <name type="scientific">Fonsecaea nubica</name>
    <dbReference type="NCBI Taxonomy" id="856822"/>
    <lineage>
        <taxon>Eukaryota</taxon>
        <taxon>Fungi</taxon>
        <taxon>Dikarya</taxon>
        <taxon>Ascomycota</taxon>
        <taxon>Pezizomycotina</taxon>
        <taxon>Eurotiomycetes</taxon>
        <taxon>Chaetothyriomycetidae</taxon>
        <taxon>Chaetothyriales</taxon>
        <taxon>Herpotrichiellaceae</taxon>
        <taxon>Fonsecaea</taxon>
    </lineage>
</organism>
<reference evidence="7 8" key="1">
    <citation type="submission" date="2016-03" db="EMBL/GenBank/DDBJ databases">
        <title>The draft genome sequence of Fonsecaea nubica causative agent of cutaneous subcutaneous infection in human host.</title>
        <authorList>
            <person name="Costa F."/>
            <person name="Sybren D.H."/>
            <person name="Raittz R.T."/>
            <person name="Weiss V.A."/>
            <person name="Leao A.C."/>
            <person name="Gomes R."/>
            <person name="De Souza E.M."/>
            <person name="Pedrosa F.O."/>
            <person name="Steffens M.B."/>
            <person name="Bombassaro A."/>
            <person name="Tadra-Sfeir M.Z."/>
            <person name="Moreno L.F."/>
            <person name="Najafzadeh M.J."/>
            <person name="Felipe M.S."/>
            <person name="Teixeira M."/>
            <person name="Sun J."/>
            <person name="Xi L."/>
            <person name="Castro M.A."/>
            <person name="Vicente V.A."/>
        </authorList>
    </citation>
    <scope>NUCLEOTIDE SEQUENCE [LARGE SCALE GENOMIC DNA]</scope>
    <source>
        <strain evidence="7 8">CBS 269.64</strain>
    </source>
</reference>
<evidence type="ECO:0000256" key="3">
    <source>
        <dbReference type="ARBA" id="ARBA00022692"/>
    </source>
</evidence>
<keyword evidence="5 6" id="KW-0472">Membrane</keyword>
<evidence type="ECO:0000256" key="5">
    <source>
        <dbReference type="ARBA" id="ARBA00023136"/>
    </source>
</evidence>
<keyword evidence="8" id="KW-1185">Reference proteome</keyword>
<dbReference type="GO" id="GO:0015205">
    <property type="term" value="F:nucleobase transmembrane transporter activity"/>
    <property type="evidence" value="ECO:0007669"/>
    <property type="project" value="TreeGrafter"/>
</dbReference>